<keyword evidence="5" id="KW-0677">Repeat</keyword>
<keyword evidence="4 10" id="KW-0812">Transmembrane</keyword>
<dbReference type="GO" id="GO:0090149">
    <property type="term" value="P:mitochondrial membrane fission"/>
    <property type="evidence" value="ECO:0007669"/>
    <property type="project" value="InterPro"/>
</dbReference>
<keyword evidence="14" id="KW-1185">Reference proteome</keyword>
<evidence type="ECO:0000313" key="13">
    <source>
        <dbReference type="EMBL" id="KAI1710806.1"/>
    </source>
</evidence>
<gene>
    <name evidence="13" type="ORF">DdX_10505</name>
</gene>
<reference evidence="13" key="1">
    <citation type="submission" date="2022-01" db="EMBL/GenBank/DDBJ databases">
        <title>Genome Sequence Resource for Two Populations of Ditylenchus destructor, the Migratory Endoparasitic Phytonematode.</title>
        <authorList>
            <person name="Zhang H."/>
            <person name="Lin R."/>
            <person name="Xie B."/>
        </authorList>
    </citation>
    <scope>NUCLEOTIDE SEQUENCE</scope>
    <source>
        <strain evidence="13">BazhouSP</strain>
    </source>
</reference>
<keyword evidence="7" id="KW-1133">Transmembrane helix</keyword>
<evidence type="ECO:0000313" key="14">
    <source>
        <dbReference type="Proteomes" id="UP001201812"/>
    </source>
</evidence>
<evidence type="ECO:0000256" key="11">
    <source>
        <dbReference type="RuleBase" id="RU000488"/>
    </source>
</evidence>
<keyword evidence="6" id="KW-1000">Mitochondrion outer membrane</keyword>
<feature type="region of interest" description="Disordered" evidence="12">
    <location>
        <begin position="276"/>
        <end position="313"/>
    </location>
</feature>
<dbReference type="InterPro" id="IPR039158">
    <property type="entry name" value="SLC25A46"/>
</dbReference>
<dbReference type="GO" id="GO:0005741">
    <property type="term" value="C:mitochondrial outer membrane"/>
    <property type="evidence" value="ECO:0007669"/>
    <property type="project" value="UniProtKB-SubCell"/>
</dbReference>
<evidence type="ECO:0000256" key="10">
    <source>
        <dbReference type="PROSITE-ProRule" id="PRU00282"/>
    </source>
</evidence>
<dbReference type="InterPro" id="IPR023395">
    <property type="entry name" value="MCP_dom_sf"/>
</dbReference>
<dbReference type="Proteomes" id="UP001201812">
    <property type="component" value="Unassembled WGS sequence"/>
</dbReference>
<evidence type="ECO:0000256" key="12">
    <source>
        <dbReference type="SAM" id="MobiDB-lite"/>
    </source>
</evidence>
<dbReference type="InterPro" id="IPR018108">
    <property type="entry name" value="MCP_transmembrane"/>
</dbReference>
<dbReference type="EMBL" id="JAKKPZ010000024">
    <property type="protein sequence ID" value="KAI1710806.1"/>
    <property type="molecule type" value="Genomic_DNA"/>
</dbReference>
<evidence type="ECO:0000256" key="6">
    <source>
        <dbReference type="ARBA" id="ARBA00022787"/>
    </source>
</evidence>
<evidence type="ECO:0000256" key="1">
    <source>
        <dbReference type="ARBA" id="ARBA00004374"/>
    </source>
</evidence>
<evidence type="ECO:0000256" key="8">
    <source>
        <dbReference type="ARBA" id="ARBA00023128"/>
    </source>
</evidence>
<dbReference type="PANTHER" id="PTHR21252">
    <property type="entry name" value="TB1 PROTEIN-RELATED"/>
    <property type="match status" value="1"/>
</dbReference>
<keyword evidence="9 10" id="KW-0472">Membrane</keyword>
<dbReference type="SUPFAM" id="SSF103506">
    <property type="entry name" value="Mitochondrial carrier"/>
    <property type="match status" value="1"/>
</dbReference>
<protein>
    <submittedName>
        <fullName evidence="13">Mitochondrial carrier protein domain-containing protein</fullName>
    </submittedName>
</protein>
<accession>A0AAD4N4A3</accession>
<name>A0AAD4N4A3_9BILA</name>
<dbReference type="Gene3D" id="1.50.40.10">
    <property type="entry name" value="Mitochondrial carrier domain"/>
    <property type="match status" value="1"/>
</dbReference>
<dbReference type="AlphaFoldDB" id="A0AAD4N4A3"/>
<dbReference type="PROSITE" id="PS50920">
    <property type="entry name" value="SOLCAR"/>
    <property type="match status" value="1"/>
</dbReference>
<dbReference type="PANTHER" id="PTHR21252:SF2">
    <property type="entry name" value="MITOCHONDRIAL OUTER MEMBRANE PROTEIN SLC25A46"/>
    <property type="match status" value="1"/>
</dbReference>
<evidence type="ECO:0000256" key="3">
    <source>
        <dbReference type="ARBA" id="ARBA00022448"/>
    </source>
</evidence>
<proteinExistence type="inferred from homology"/>
<evidence type="ECO:0000256" key="7">
    <source>
        <dbReference type="ARBA" id="ARBA00022989"/>
    </source>
</evidence>
<feature type="repeat" description="Solcar" evidence="10">
    <location>
        <begin position="92"/>
        <end position="194"/>
    </location>
</feature>
<evidence type="ECO:0000256" key="4">
    <source>
        <dbReference type="ARBA" id="ARBA00022692"/>
    </source>
</evidence>
<evidence type="ECO:0000256" key="2">
    <source>
        <dbReference type="ARBA" id="ARBA00006375"/>
    </source>
</evidence>
<comment type="subcellular location">
    <subcellularLocation>
        <location evidence="1">Mitochondrion outer membrane</location>
        <topology evidence="1">Multi-pass membrane protein</topology>
    </subcellularLocation>
</comment>
<evidence type="ECO:0000256" key="5">
    <source>
        <dbReference type="ARBA" id="ARBA00022737"/>
    </source>
</evidence>
<sequence length="324" mass="35492">MNCIANYFLFRSGVEPDTNVFDVVVKGFDRLKFDLLGPRDSTKRFSVFYLVLPTVALHTAHFLVYKFTYDTVFGIARGYVSRKMPENRTRFHTVMPEMFASITAGLVADLVCFPLETVVHRLYIQGTRALIDNLDTGGKAINVNFKYTGTLHCVRSIIRHEGLSGFYQGVGAVVLQYSLQFCVLQALRAVFGWIDGTRKALRIKTDSPLAFRKNSSGFLMSGRSSGDPFGSSPYSDPLSGYLAGRNAEHKTSTSNLFPSFAQTQADIYSGFQPGSSGAPFTDAHSPPPPAFGSSLLQPAATAPGPSGMSNVIDTTKYEFDLRPG</sequence>
<organism evidence="13 14">
    <name type="scientific">Ditylenchus destructor</name>
    <dbReference type="NCBI Taxonomy" id="166010"/>
    <lineage>
        <taxon>Eukaryota</taxon>
        <taxon>Metazoa</taxon>
        <taxon>Ecdysozoa</taxon>
        <taxon>Nematoda</taxon>
        <taxon>Chromadorea</taxon>
        <taxon>Rhabditida</taxon>
        <taxon>Tylenchina</taxon>
        <taxon>Tylenchomorpha</taxon>
        <taxon>Sphaerularioidea</taxon>
        <taxon>Anguinidae</taxon>
        <taxon>Anguininae</taxon>
        <taxon>Ditylenchus</taxon>
    </lineage>
</organism>
<comment type="similarity">
    <text evidence="2 11">Belongs to the mitochondrial carrier (TC 2.A.29) family.</text>
</comment>
<keyword evidence="3 11" id="KW-0813">Transport</keyword>
<dbReference type="Pfam" id="PF00153">
    <property type="entry name" value="Mito_carr"/>
    <property type="match status" value="1"/>
</dbReference>
<comment type="caution">
    <text evidence="13">The sequence shown here is derived from an EMBL/GenBank/DDBJ whole genome shotgun (WGS) entry which is preliminary data.</text>
</comment>
<evidence type="ECO:0000256" key="9">
    <source>
        <dbReference type="ARBA" id="ARBA00023136"/>
    </source>
</evidence>
<keyword evidence="8" id="KW-0496">Mitochondrion</keyword>